<dbReference type="EMBL" id="BNCJ01000003">
    <property type="protein sequence ID" value="GHF47150.1"/>
    <property type="molecule type" value="Genomic_DNA"/>
</dbReference>
<proteinExistence type="predicted"/>
<dbReference type="AlphaFoldDB" id="A0A8J3GW60"/>
<dbReference type="RefSeq" id="WP_189679780.1">
    <property type="nucleotide sequence ID" value="NZ_BNCJ01000003.1"/>
</dbReference>
<evidence type="ECO:0000313" key="1">
    <source>
        <dbReference type="EMBL" id="GHF47150.1"/>
    </source>
</evidence>
<keyword evidence="2" id="KW-1185">Reference proteome</keyword>
<organism evidence="1 2">
    <name type="scientific">Seohaeicola zhoushanensis</name>
    <dbReference type="NCBI Taxonomy" id="1569283"/>
    <lineage>
        <taxon>Bacteria</taxon>
        <taxon>Pseudomonadati</taxon>
        <taxon>Pseudomonadota</taxon>
        <taxon>Alphaproteobacteria</taxon>
        <taxon>Rhodobacterales</taxon>
        <taxon>Roseobacteraceae</taxon>
        <taxon>Seohaeicola</taxon>
    </lineage>
</organism>
<sequence>MKLCVIGNSHAGMLVRAAREAPPEGVELTFFARSGRGPEGVRMRNGQLRAVTAELKRALARFGMPESVDLRAQDAFVLVGMTATVFSVLPMLQGHRVFGWPPEAGDGARRLVSEAALEAALVAEIAGGLAAEYVARIRRVSAAPIVLVAQPAPSEAAAGAGARHGGLRRILRAGQGAAVAACLARAHARVFDGAGLHLLAQPPETLVGDAFTAASWMRGAGRLNPEGRLPDEDILHANAAYGGLVLDRVLSDLRKIVAKSDG</sequence>
<comment type="caution">
    <text evidence="1">The sequence shown here is derived from an EMBL/GenBank/DDBJ whole genome shotgun (WGS) entry which is preliminary data.</text>
</comment>
<dbReference type="Proteomes" id="UP000626220">
    <property type="component" value="Unassembled WGS sequence"/>
</dbReference>
<evidence type="ECO:0000313" key="2">
    <source>
        <dbReference type="Proteomes" id="UP000626220"/>
    </source>
</evidence>
<gene>
    <name evidence="1" type="ORF">GCM10017056_18570</name>
</gene>
<reference evidence="1" key="1">
    <citation type="journal article" date="2014" name="Int. J. Syst. Evol. Microbiol.">
        <title>Complete genome sequence of Corynebacterium casei LMG S-19264T (=DSM 44701T), isolated from a smear-ripened cheese.</title>
        <authorList>
            <consortium name="US DOE Joint Genome Institute (JGI-PGF)"/>
            <person name="Walter F."/>
            <person name="Albersmeier A."/>
            <person name="Kalinowski J."/>
            <person name="Ruckert C."/>
        </authorList>
    </citation>
    <scope>NUCLEOTIDE SEQUENCE</scope>
    <source>
        <strain evidence="1">KCTC 42650</strain>
    </source>
</reference>
<reference evidence="1" key="2">
    <citation type="submission" date="2020-09" db="EMBL/GenBank/DDBJ databases">
        <authorList>
            <person name="Sun Q."/>
            <person name="Kim S."/>
        </authorList>
    </citation>
    <scope>NUCLEOTIDE SEQUENCE</scope>
    <source>
        <strain evidence="1">KCTC 42650</strain>
    </source>
</reference>
<name>A0A8J3GW60_9RHOB</name>
<accession>A0A8J3GW60</accession>
<protein>
    <submittedName>
        <fullName evidence="1">Uncharacterized protein</fullName>
    </submittedName>
</protein>